<gene>
    <name evidence="5" type="ORF">C2845_PM10G14010</name>
</gene>
<name>A0A3L6PBJ4_PANMI</name>
<dbReference type="PANTHER" id="PTHR42698">
    <property type="entry name" value="GTPASE ERA"/>
    <property type="match status" value="1"/>
</dbReference>
<dbReference type="InterPro" id="IPR030388">
    <property type="entry name" value="G_ERA_dom"/>
</dbReference>
<proteinExistence type="inferred from homology"/>
<protein>
    <submittedName>
        <fullName evidence="5">GTPase Era</fullName>
    </submittedName>
</protein>
<organism evidence="5 6">
    <name type="scientific">Panicum miliaceum</name>
    <name type="common">Proso millet</name>
    <name type="synonym">Broomcorn millet</name>
    <dbReference type="NCBI Taxonomy" id="4540"/>
    <lineage>
        <taxon>Eukaryota</taxon>
        <taxon>Viridiplantae</taxon>
        <taxon>Streptophyta</taxon>
        <taxon>Embryophyta</taxon>
        <taxon>Tracheophyta</taxon>
        <taxon>Spermatophyta</taxon>
        <taxon>Magnoliopsida</taxon>
        <taxon>Liliopsida</taxon>
        <taxon>Poales</taxon>
        <taxon>Poaceae</taxon>
        <taxon>PACMAD clade</taxon>
        <taxon>Panicoideae</taxon>
        <taxon>Panicodae</taxon>
        <taxon>Paniceae</taxon>
        <taxon>Panicinae</taxon>
        <taxon>Panicum</taxon>
        <taxon>Panicum sect. Panicum</taxon>
    </lineage>
</organism>
<accession>A0A3L6PBJ4</accession>
<dbReference type="NCBIfam" id="TIGR00231">
    <property type="entry name" value="small_GTP"/>
    <property type="match status" value="1"/>
</dbReference>
<dbReference type="InterPro" id="IPR005662">
    <property type="entry name" value="GTPase_Era-like"/>
</dbReference>
<dbReference type="InterPro" id="IPR027417">
    <property type="entry name" value="P-loop_NTPase"/>
</dbReference>
<dbReference type="AlphaFoldDB" id="A0A3L6PBJ4"/>
<dbReference type="PANTHER" id="PTHR42698:SF2">
    <property type="entry name" value="GTPASE ERA-LIKE, CHLOROPLASTIC"/>
    <property type="match status" value="1"/>
</dbReference>
<evidence type="ECO:0000313" key="6">
    <source>
        <dbReference type="Proteomes" id="UP000275267"/>
    </source>
</evidence>
<feature type="domain" description="Era-type G" evidence="4">
    <location>
        <begin position="158"/>
        <end position="311"/>
    </location>
</feature>
<comment type="caution">
    <text evidence="5">The sequence shown here is derived from an EMBL/GenBank/DDBJ whole genome shotgun (WGS) entry which is preliminary data.</text>
</comment>
<dbReference type="PROSITE" id="PS51713">
    <property type="entry name" value="G_ERA"/>
    <property type="match status" value="1"/>
</dbReference>
<dbReference type="STRING" id="4540.A0A3L6PBJ4"/>
<comment type="similarity">
    <text evidence="1 2">Belongs to the TRAFAC class TrmE-Era-EngA-EngB-Septin-like GTPase superfamily. Era GTPase family.</text>
</comment>
<evidence type="ECO:0000313" key="5">
    <source>
        <dbReference type="EMBL" id="RLM54897.1"/>
    </source>
</evidence>
<dbReference type="SUPFAM" id="SSF52540">
    <property type="entry name" value="P-loop containing nucleoside triphosphate hydrolases"/>
    <property type="match status" value="1"/>
</dbReference>
<dbReference type="GO" id="GO:0043024">
    <property type="term" value="F:ribosomal small subunit binding"/>
    <property type="evidence" value="ECO:0007669"/>
    <property type="project" value="TreeGrafter"/>
</dbReference>
<evidence type="ECO:0000259" key="4">
    <source>
        <dbReference type="PROSITE" id="PS51713"/>
    </source>
</evidence>
<evidence type="ECO:0000256" key="1">
    <source>
        <dbReference type="ARBA" id="ARBA00007921"/>
    </source>
</evidence>
<dbReference type="CDD" id="cd04163">
    <property type="entry name" value="Era"/>
    <property type="match status" value="1"/>
</dbReference>
<reference evidence="6" key="1">
    <citation type="journal article" date="2019" name="Nat. Commun.">
        <title>The genome of broomcorn millet.</title>
        <authorList>
            <person name="Zou C."/>
            <person name="Miki D."/>
            <person name="Li D."/>
            <person name="Tang Q."/>
            <person name="Xiao L."/>
            <person name="Rajput S."/>
            <person name="Deng P."/>
            <person name="Jia W."/>
            <person name="Huang R."/>
            <person name="Zhang M."/>
            <person name="Sun Y."/>
            <person name="Hu J."/>
            <person name="Fu X."/>
            <person name="Schnable P.S."/>
            <person name="Li F."/>
            <person name="Zhang H."/>
            <person name="Feng B."/>
            <person name="Zhu X."/>
            <person name="Liu R."/>
            <person name="Schnable J.C."/>
            <person name="Zhu J.-K."/>
            <person name="Zhang H."/>
        </authorList>
    </citation>
    <scope>NUCLEOTIDE SEQUENCE [LARGE SCALE GENOMIC DNA]</scope>
</reference>
<dbReference type="GO" id="GO:0000028">
    <property type="term" value="P:ribosomal small subunit assembly"/>
    <property type="evidence" value="ECO:0007669"/>
    <property type="project" value="TreeGrafter"/>
</dbReference>
<evidence type="ECO:0000256" key="2">
    <source>
        <dbReference type="PROSITE-ProRule" id="PRU01050"/>
    </source>
</evidence>
<dbReference type="Gene3D" id="3.40.50.300">
    <property type="entry name" value="P-loop containing nucleotide triphosphate hydrolases"/>
    <property type="match status" value="1"/>
</dbReference>
<feature type="region of interest" description="Disordered" evidence="3">
    <location>
        <begin position="1"/>
        <end position="77"/>
    </location>
</feature>
<sequence length="311" mass="35026">MLTHQAKKKWRRNMKINKNLPNQASKLKSKNQAQVKLPDQVMMKSSDDEEEEDDDQASCSSSDDSEEIKTIGELQPKKEEQEKKNVFVVVKNGHYIEYCPHMKVRRKQRKKERKANMKAFTSIAKGGFDMTSSSDEEIHHKPRTFFPTSSSSHICLMAKGYVAVLGKPNVGKSTLSNQMVGQKLSIVTDKSQTTRHLILGICSEPEYQIILYDTPGIIKKEMHKLDSMMMKNVRSAIGSADYVLVVVDACKAPEKIDEMLEEGVGNKGIGVPVLLVLNKKDLIKSGEIAKKLEWYQKFTNVDDATPILPPS</sequence>
<feature type="compositionally biased region" description="Basic residues" evidence="3">
    <location>
        <begin position="1"/>
        <end position="15"/>
    </location>
</feature>
<dbReference type="Pfam" id="PF01926">
    <property type="entry name" value="MMR_HSR1"/>
    <property type="match status" value="1"/>
</dbReference>
<dbReference type="GO" id="GO:0019843">
    <property type="term" value="F:rRNA binding"/>
    <property type="evidence" value="ECO:0007669"/>
    <property type="project" value="TreeGrafter"/>
</dbReference>
<dbReference type="GO" id="GO:0005525">
    <property type="term" value="F:GTP binding"/>
    <property type="evidence" value="ECO:0007669"/>
    <property type="project" value="InterPro"/>
</dbReference>
<dbReference type="OrthoDB" id="8954335at2759"/>
<feature type="compositionally biased region" description="Basic and acidic residues" evidence="3">
    <location>
        <begin position="67"/>
        <end position="77"/>
    </location>
</feature>
<feature type="compositionally biased region" description="Polar residues" evidence="3">
    <location>
        <begin position="19"/>
        <end position="34"/>
    </location>
</feature>
<feature type="compositionally biased region" description="Acidic residues" evidence="3">
    <location>
        <begin position="47"/>
        <end position="56"/>
    </location>
</feature>
<dbReference type="EMBL" id="PQIB02000018">
    <property type="protein sequence ID" value="RLM54897.1"/>
    <property type="molecule type" value="Genomic_DNA"/>
</dbReference>
<dbReference type="InterPro" id="IPR006073">
    <property type="entry name" value="GTP-bd"/>
</dbReference>
<keyword evidence="6" id="KW-1185">Reference proteome</keyword>
<evidence type="ECO:0000256" key="3">
    <source>
        <dbReference type="SAM" id="MobiDB-lite"/>
    </source>
</evidence>
<dbReference type="InterPro" id="IPR005225">
    <property type="entry name" value="Small_GTP-bd"/>
</dbReference>
<comment type="caution">
    <text evidence="2">Lacks conserved residue(s) required for the propagation of feature annotation.</text>
</comment>
<dbReference type="Proteomes" id="UP000275267">
    <property type="component" value="Unassembled WGS sequence"/>
</dbReference>